<sequence>MATIMPRPAQPVPGSGPPASMQRTPRLSVKAISPEAPVLSWSRTVGMRRPIRPRVESALGSQPTTATRFPAWAMAAARLDTAVDFPMPPFP</sequence>
<evidence type="ECO:0000313" key="3">
    <source>
        <dbReference type="Proteomes" id="UP000095746"/>
    </source>
</evidence>
<evidence type="ECO:0000313" key="2">
    <source>
        <dbReference type="EMBL" id="CUQ13339.1"/>
    </source>
</evidence>
<dbReference type="AlphaFoldDB" id="A0A174U2U7"/>
<accession>A0A174U2U7</accession>
<evidence type="ECO:0000256" key="1">
    <source>
        <dbReference type="SAM" id="MobiDB-lite"/>
    </source>
</evidence>
<gene>
    <name evidence="2" type="ORF">ERS852411_04007</name>
</gene>
<dbReference type="EMBL" id="CYZT01000704">
    <property type="protein sequence ID" value="CUQ13339.1"/>
    <property type="molecule type" value="Genomic_DNA"/>
</dbReference>
<feature type="region of interest" description="Disordered" evidence="1">
    <location>
        <begin position="1"/>
        <end position="29"/>
    </location>
</feature>
<protein>
    <submittedName>
        <fullName evidence="2">Uncharacterized protein</fullName>
    </submittedName>
</protein>
<dbReference type="Proteomes" id="UP000095746">
    <property type="component" value="Unassembled WGS sequence"/>
</dbReference>
<name>A0A174U2U7_FLAPL</name>
<reference evidence="2 3" key="1">
    <citation type="submission" date="2015-09" db="EMBL/GenBank/DDBJ databases">
        <authorList>
            <consortium name="Pathogen Informatics"/>
        </authorList>
    </citation>
    <scope>NUCLEOTIDE SEQUENCE [LARGE SCALE GENOMIC DNA]</scope>
    <source>
        <strain evidence="2 3">2789STDY5608854</strain>
    </source>
</reference>
<proteinExistence type="predicted"/>
<organism evidence="2 3">
    <name type="scientific">Flavonifractor plautii</name>
    <name type="common">Fusobacterium plautii</name>
    <dbReference type="NCBI Taxonomy" id="292800"/>
    <lineage>
        <taxon>Bacteria</taxon>
        <taxon>Bacillati</taxon>
        <taxon>Bacillota</taxon>
        <taxon>Clostridia</taxon>
        <taxon>Eubacteriales</taxon>
        <taxon>Oscillospiraceae</taxon>
        <taxon>Flavonifractor</taxon>
    </lineage>
</organism>